<dbReference type="InterPro" id="IPR056801">
    <property type="entry name" value="SBSPON_C"/>
</dbReference>
<protein>
    <submittedName>
        <fullName evidence="7 8">Somatomedin-B and thrombospondin type-1 domain-containing protein-like</fullName>
    </submittedName>
</protein>
<evidence type="ECO:0000256" key="4">
    <source>
        <dbReference type="SAM" id="SignalP"/>
    </source>
</evidence>
<sequence length="283" mass="31520">MSHPSQGPLSPKNETMIPLLLICLVWSHLLSPVIASCRDGGQFGGPLCCQGKDINCVAEGYRVNSPYYHETCFCDKACVDNGDCCSDYESACPAVDCEVSSWSYWSGCSVLCGIGVSERRRYKIKDPENAGEQCPPFRQMRACLASFCESNEIPANGIALVLPYSYNARRDDPDLNLMKNFLISLGQYKPFDSYCVYFKVTGRNKSCRSNRSSVWANFKKGTLVCVECNQPAFNDEGRCRGEGEEGKRTRWSSVDQPKCRGRWVQTSVQAKCKCNTGSDLIFV</sequence>
<evidence type="ECO:0000313" key="8">
    <source>
        <dbReference type="RefSeq" id="XP_022093274.1"/>
    </source>
</evidence>
<dbReference type="KEGG" id="aplc:110980686"/>
<dbReference type="InterPro" id="IPR039942">
    <property type="entry name" value="SBSPO"/>
</dbReference>
<evidence type="ECO:0000256" key="1">
    <source>
        <dbReference type="ARBA" id="ARBA00022729"/>
    </source>
</evidence>
<dbReference type="PROSITE" id="PS50958">
    <property type="entry name" value="SMB_2"/>
    <property type="match status" value="1"/>
</dbReference>
<dbReference type="Gene3D" id="2.20.100.10">
    <property type="entry name" value="Thrombospondin type-1 (TSP1) repeat"/>
    <property type="match status" value="1"/>
</dbReference>
<dbReference type="OrthoDB" id="98591at2759"/>
<dbReference type="SUPFAM" id="SSF82895">
    <property type="entry name" value="TSP-1 type 1 repeat"/>
    <property type="match status" value="1"/>
</dbReference>
<dbReference type="PROSITE" id="PS50092">
    <property type="entry name" value="TSP1"/>
    <property type="match status" value="1"/>
</dbReference>
<keyword evidence="1 4" id="KW-0732">Signal</keyword>
<dbReference type="PANTHER" id="PTHR20920:SF5">
    <property type="entry name" value="SMB DOMAIN-CONTAINING PROTEIN"/>
    <property type="match status" value="1"/>
</dbReference>
<dbReference type="InterPro" id="IPR044004">
    <property type="entry name" value="TSP1_spondin_dom"/>
</dbReference>
<dbReference type="InterPro" id="IPR036383">
    <property type="entry name" value="TSP1_rpt_sf"/>
</dbReference>
<feature type="chain" id="PRO_5044665573" evidence="4">
    <location>
        <begin position="36"/>
        <end position="283"/>
    </location>
</feature>
<dbReference type="Pfam" id="PF19028">
    <property type="entry name" value="TSP1_spondin"/>
    <property type="match status" value="1"/>
</dbReference>
<evidence type="ECO:0000259" key="5">
    <source>
        <dbReference type="PROSITE" id="PS50958"/>
    </source>
</evidence>
<keyword evidence="6" id="KW-1185">Reference proteome</keyword>
<evidence type="ECO:0000313" key="7">
    <source>
        <dbReference type="RefSeq" id="XP_022093273.1"/>
    </source>
</evidence>
<dbReference type="PROSITE" id="PS00524">
    <property type="entry name" value="SMB_1"/>
    <property type="match status" value="1"/>
</dbReference>
<keyword evidence="2" id="KW-1015">Disulfide bond</keyword>
<gene>
    <name evidence="7 8" type="primary">LOC110980686</name>
</gene>
<dbReference type="InterPro" id="IPR000884">
    <property type="entry name" value="TSP1_rpt"/>
</dbReference>
<dbReference type="PANTHER" id="PTHR20920">
    <property type="entry name" value="RPE-SPONDIN"/>
    <property type="match status" value="1"/>
</dbReference>
<dbReference type="SMART" id="SM00209">
    <property type="entry name" value="TSP1"/>
    <property type="match status" value="1"/>
</dbReference>
<evidence type="ECO:0000256" key="2">
    <source>
        <dbReference type="ARBA" id="ARBA00023157"/>
    </source>
</evidence>
<feature type="domain" description="SMB" evidence="5">
    <location>
        <begin position="45"/>
        <end position="100"/>
    </location>
</feature>
<dbReference type="RefSeq" id="XP_022093274.1">
    <property type="nucleotide sequence ID" value="XM_022237582.1"/>
</dbReference>
<accession>A0A8B7YJ47</accession>
<dbReference type="Proteomes" id="UP000694845">
    <property type="component" value="Unplaced"/>
</dbReference>
<organism evidence="6 8">
    <name type="scientific">Acanthaster planci</name>
    <name type="common">Crown-of-thorns starfish</name>
    <dbReference type="NCBI Taxonomy" id="133434"/>
    <lineage>
        <taxon>Eukaryota</taxon>
        <taxon>Metazoa</taxon>
        <taxon>Echinodermata</taxon>
        <taxon>Eleutherozoa</taxon>
        <taxon>Asterozoa</taxon>
        <taxon>Asteroidea</taxon>
        <taxon>Valvatacea</taxon>
        <taxon>Valvatida</taxon>
        <taxon>Acanthasteridae</taxon>
        <taxon>Acanthaster</taxon>
    </lineage>
</organism>
<dbReference type="GeneID" id="110980686"/>
<evidence type="ECO:0000256" key="3">
    <source>
        <dbReference type="ARBA" id="ARBA00023180"/>
    </source>
</evidence>
<dbReference type="AlphaFoldDB" id="A0A8B7YJ47"/>
<evidence type="ECO:0000313" key="6">
    <source>
        <dbReference type="Proteomes" id="UP000694845"/>
    </source>
</evidence>
<reference evidence="7 8" key="1">
    <citation type="submission" date="2025-04" db="UniProtKB">
        <authorList>
            <consortium name="RefSeq"/>
        </authorList>
    </citation>
    <scope>IDENTIFICATION</scope>
</reference>
<dbReference type="Pfam" id="PF25031">
    <property type="entry name" value="SBSPON_C"/>
    <property type="match status" value="1"/>
</dbReference>
<dbReference type="InterPro" id="IPR001212">
    <property type="entry name" value="Somatomedin_B_dom"/>
</dbReference>
<keyword evidence="3" id="KW-0325">Glycoprotein</keyword>
<dbReference type="OMA" id="GYCVQFQ"/>
<proteinExistence type="predicted"/>
<name>A0A8B7YJ47_ACAPL</name>
<dbReference type="RefSeq" id="XP_022093273.1">
    <property type="nucleotide sequence ID" value="XM_022237581.1"/>
</dbReference>
<feature type="signal peptide" evidence="4">
    <location>
        <begin position="1"/>
        <end position="35"/>
    </location>
</feature>